<dbReference type="Gramene" id="CMT375CT">
    <property type="protein sequence ID" value="CMT375CT"/>
    <property type="gene ID" value="CMT375C"/>
</dbReference>
<dbReference type="PANTHER" id="PTHR13586">
    <property type="entry name" value="SCD6 PROTEIN-RELATED"/>
    <property type="match status" value="1"/>
</dbReference>
<dbReference type="Pfam" id="PF12701">
    <property type="entry name" value="LSM14"/>
    <property type="match status" value="1"/>
</dbReference>
<dbReference type="eggNOG" id="KOG1073">
    <property type="taxonomic scope" value="Eukaryota"/>
</dbReference>
<dbReference type="Proteomes" id="UP000007014">
    <property type="component" value="Chromosome 20"/>
</dbReference>
<dbReference type="Gene3D" id="2.30.30.100">
    <property type="match status" value="1"/>
</dbReference>
<feature type="compositionally biased region" description="Polar residues" evidence="1">
    <location>
        <begin position="383"/>
        <end position="399"/>
    </location>
</feature>
<feature type="region of interest" description="Disordered" evidence="1">
    <location>
        <begin position="155"/>
        <end position="197"/>
    </location>
</feature>
<dbReference type="InterPro" id="IPR025609">
    <property type="entry name" value="Lsm14-like_N"/>
</dbReference>
<feature type="compositionally biased region" description="Low complexity" evidence="1">
    <location>
        <begin position="106"/>
        <end position="116"/>
    </location>
</feature>
<feature type="compositionally biased region" description="Polar residues" evidence="1">
    <location>
        <begin position="258"/>
        <end position="272"/>
    </location>
</feature>
<dbReference type="CDD" id="cd01736">
    <property type="entry name" value="LSm14_N"/>
    <property type="match status" value="1"/>
</dbReference>
<name>M1V7S4_CYAM1</name>
<reference evidence="4 5" key="2">
    <citation type="journal article" date="2007" name="BMC Biol.">
        <title>A 100%-complete sequence reveals unusually simple genomic features in the hot-spring red alga Cyanidioschyzon merolae.</title>
        <authorList>
            <person name="Nozaki H."/>
            <person name="Takano H."/>
            <person name="Misumi O."/>
            <person name="Terasawa K."/>
            <person name="Matsuzaki M."/>
            <person name="Maruyama S."/>
            <person name="Nishida K."/>
            <person name="Yagisawa F."/>
            <person name="Yoshida Y."/>
            <person name="Fujiwara T."/>
            <person name="Takio S."/>
            <person name="Tamura K."/>
            <person name="Chung S.J."/>
            <person name="Nakamura S."/>
            <person name="Kuroiwa H."/>
            <person name="Tanaka K."/>
            <person name="Sato N."/>
            <person name="Kuroiwa T."/>
        </authorList>
    </citation>
    <scope>NUCLEOTIDE SEQUENCE [LARGE SCALE GENOMIC DNA]</scope>
    <source>
        <strain evidence="4 5">10D</strain>
    </source>
</reference>
<gene>
    <name evidence="4" type="ORF">CYME_CMT375C</name>
</gene>
<organism evidence="4 5">
    <name type="scientific">Cyanidioschyzon merolae (strain NIES-3377 / 10D)</name>
    <name type="common">Unicellular red alga</name>
    <dbReference type="NCBI Taxonomy" id="280699"/>
    <lineage>
        <taxon>Eukaryota</taxon>
        <taxon>Rhodophyta</taxon>
        <taxon>Bangiophyceae</taxon>
        <taxon>Cyanidiales</taxon>
        <taxon>Cyanidiaceae</taxon>
        <taxon>Cyanidioschyzon</taxon>
    </lineage>
</organism>
<feature type="domain" description="FDF" evidence="2">
    <location>
        <begin position="399"/>
        <end position="493"/>
    </location>
</feature>
<keyword evidence="5" id="KW-1185">Reference proteome</keyword>
<evidence type="ECO:0000313" key="5">
    <source>
        <dbReference type="Proteomes" id="UP000007014"/>
    </source>
</evidence>
<feature type="compositionally biased region" description="Low complexity" evidence="1">
    <location>
        <begin position="155"/>
        <end position="164"/>
    </location>
</feature>
<dbReference type="HOGENOM" id="CLU_493795_0_0_1"/>
<dbReference type="InterPro" id="IPR019050">
    <property type="entry name" value="FDF_dom"/>
</dbReference>
<dbReference type="OMA" id="THKPNGH"/>
<proteinExistence type="predicted"/>
<evidence type="ECO:0000256" key="1">
    <source>
        <dbReference type="SAM" id="MobiDB-lite"/>
    </source>
</evidence>
<dbReference type="RefSeq" id="XP_005539361.1">
    <property type="nucleotide sequence ID" value="XM_005539304.1"/>
</dbReference>
<evidence type="ECO:0008006" key="6">
    <source>
        <dbReference type="Google" id="ProtNLM"/>
    </source>
</evidence>
<dbReference type="GO" id="GO:0003729">
    <property type="term" value="F:mRNA binding"/>
    <property type="evidence" value="ECO:0007669"/>
    <property type="project" value="TreeGrafter"/>
</dbReference>
<dbReference type="OrthoDB" id="21539at2759"/>
<dbReference type="InterPro" id="IPR010920">
    <property type="entry name" value="LSM_dom_sf"/>
</dbReference>
<feature type="compositionally biased region" description="Pro residues" evidence="1">
    <location>
        <begin position="117"/>
        <end position="128"/>
    </location>
</feature>
<protein>
    <recommendedName>
        <fullName evidence="6">Lsm14-like N-terminal domain-containing protein</fullName>
    </recommendedName>
</protein>
<evidence type="ECO:0000259" key="2">
    <source>
        <dbReference type="SMART" id="SM01199"/>
    </source>
</evidence>
<feature type="region of interest" description="Disordered" evidence="1">
    <location>
        <begin position="104"/>
        <end position="129"/>
    </location>
</feature>
<dbReference type="GO" id="GO:0000932">
    <property type="term" value="C:P-body"/>
    <property type="evidence" value="ECO:0007669"/>
    <property type="project" value="TreeGrafter"/>
</dbReference>
<evidence type="ECO:0000259" key="3">
    <source>
        <dbReference type="SMART" id="SM01271"/>
    </source>
</evidence>
<dbReference type="SUPFAM" id="SSF50182">
    <property type="entry name" value="Sm-like ribonucleoproteins"/>
    <property type="match status" value="1"/>
</dbReference>
<reference evidence="4 5" key="1">
    <citation type="journal article" date="2004" name="Nature">
        <title>Genome sequence of the ultrasmall unicellular red alga Cyanidioschyzon merolae 10D.</title>
        <authorList>
            <person name="Matsuzaki M."/>
            <person name="Misumi O."/>
            <person name="Shin-i T."/>
            <person name="Maruyama S."/>
            <person name="Takahara M."/>
            <person name="Miyagishima S."/>
            <person name="Mori T."/>
            <person name="Nishida K."/>
            <person name="Yagisawa F."/>
            <person name="Nishida K."/>
            <person name="Yoshida Y."/>
            <person name="Nishimura Y."/>
            <person name="Nakao S."/>
            <person name="Kobayashi T."/>
            <person name="Momoyama Y."/>
            <person name="Higashiyama T."/>
            <person name="Minoda A."/>
            <person name="Sano M."/>
            <person name="Nomoto H."/>
            <person name="Oishi K."/>
            <person name="Hayashi H."/>
            <person name="Ohta F."/>
            <person name="Nishizaka S."/>
            <person name="Haga S."/>
            <person name="Miura S."/>
            <person name="Morishita T."/>
            <person name="Kabeya Y."/>
            <person name="Terasawa K."/>
            <person name="Suzuki Y."/>
            <person name="Ishii Y."/>
            <person name="Asakawa S."/>
            <person name="Takano H."/>
            <person name="Ohta N."/>
            <person name="Kuroiwa H."/>
            <person name="Tanaka K."/>
            <person name="Shimizu N."/>
            <person name="Sugano S."/>
            <person name="Sato N."/>
            <person name="Nozaki H."/>
            <person name="Ogasawara N."/>
            <person name="Kohara Y."/>
            <person name="Kuroiwa T."/>
        </authorList>
    </citation>
    <scope>NUCLEOTIDE SEQUENCE [LARGE SCALE GENOMIC DNA]</scope>
    <source>
        <strain evidence="4 5">10D</strain>
    </source>
</reference>
<sequence>MNGHAQGNTLGTQPLGPPQFIGSRISLLSKMNVRYEGVLYSINAQDSTVQLQNVRCYGTEDRVRPDGGPPVPPSLDIYSFIVFRGADIQDLKVVVPAPVAPPQLPPQQGASLQSVAPPAPPHGYPPGTAPSSMMGPPYFPPYGGNMMPTTNASGGHAAWSAGSSLPMPQAPPQTFAPPRSDTTSYGQPYPQQPSYRYDVPPVQQALQGYPGAPLPTFMGSAVDWEDRPSPSAGAPVPGRNVIENPPSGRGSDTEINKESTAVTATRQSQAEPSATRVPVGNEDMHMDPKRHPEQQNEPRSTKQEEWKSKETTGEGPERKTYGRPVNPTRSDRREPEATTKPPAPNGRFRRQMQRSTGAADRHAGDTNHRHGQHLHDTTRRGSGPSNTRTHWTRRQSSTPAAIEEFDFESMREKLQKSLLIEEEVLKKIREQPKKYDKNKSFFDSLGDETASEVLAPPAGSESVTSDGAQLSERPKATQRSSDAKNVETFGEAAIRLRRQRSRNSGHARQYRRPPDGRPTNRQRVPASRGDAAPKRAAPPEASTRDAEPAVSV</sequence>
<dbReference type="GO" id="GO:0034063">
    <property type="term" value="P:stress granule assembly"/>
    <property type="evidence" value="ECO:0007669"/>
    <property type="project" value="TreeGrafter"/>
</dbReference>
<feature type="domain" description="Lsm14-like N-terminal" evidence="3">
    <location>
        <begin position="17"/>
        <end position="116"/>
    </location>
</feature>
<feature type="compositionally biased region" description="Basic and acidic residues" evidence="1">
    <location>
        <begin position="542"/>
        <end position="552"/>
    </location>
</feature>
<feature type="region of interest" description="Disordered" evidence="1">
    <location>
        <begin position="217"/>
        <end position="408"/>
    </location>
</feature>
<dbReference type="GO" id="GO:0033962">
    <property type="term" value="P:P-body assembly"/>
    <property type="evidence" value="ECO:0007669"/>
    <property type="project" value="TreeGrafter"/>
</dbReference>
<dbReference type="AlphaFoldDB" id="M1V7S4"/>
<dbReference type="GeneID" id="16998134"/>
<evidence type="ECO:0000313" key="4">
    <source>
        <dbReference type="EMBL" id="BAM83325.1"/>
    </source>
</evidence>
<feature type="region of interest" description="Disordered" evidence="1">
    <location>
        <begin position="448"/>
        <end position="552"/>
    </location>
</feature>
<feature type="compositionally biased region" description="Basic and acidic residues" evidence="1">
    <location>
        <begin position="282"/>
        <end position="320"/>
    </location>
</feature>
<dbReference type="STRING" id="280699.M1V7S4"/>
<dbReference type="KEGG" id="cme:CYME_CMT375C"/>
<dbReference type="PANTHER" id="PTHR13586:SF0">
    <property type="entry name" value="TRAILER HITCH, ISOFORM H"/>
    <property type="match status" value="1"/>
</dbReference>
<dbReference type="EMBL" id="AP006502">
    <property type="protein sequence ID" value="BAM83325.1"/>
    <property type="molecule type" value="Genomic_DNA"/>
</dbReference>
<feature type="compositionally biased region" description="Basic and acidic residues" evidence="1">
    <location>
        <begin position="359"/>
        <end position="379"/>
    </location>
</feature>
<accession>M1V7S4</accession>
<dbReference type="SMART" id="SM01199">
    <property type="entry name" value="FDF"/>
    <property type="match status" value="1"/>
</dbReference>
<feature type="compositionally biased region" description="Basic residues" evidence="1">
    <location>
        <begin position="495"/>
        <end position="511"/>
    </location>
</feature>
<dbReference type="SMART" id="SM01271">
    <property type="entry name" value="LSM14"/>
    <property type="match status" value="1"/>
</dbReference>